<dbReference type="InterPro" id="IPR029069">
    <property type="entry name" value="HotDog_dom_sf"/>
</dbReference>
<dbReference type="VEuPathDB" id="TrichDB:TVAG_334060"/>
<keyword evidence="3" id="KW-1185">Reference proteome</keyword>
<dbReference type="Proteomes" id="UP000001542">
    <property type="component" value="Unassembled WGS sequence"/>
</dbReference>
<organism evidence="2 3">
    <name type="scientific">Trichomonas vaginalis (strain ATCC PRA-98 / G3)</name>
    <dbReference type="NCBI Taxonomy" id="412133"/>
    <lineage>
        <taxon>Eukaryota</taxon>
        <taxon>Metamonada</taxon>
        <taxon>Parabasalia</taxon>
        <taxon>Trichomonadida</taxon>
        <taxon>Trichomonadidae</taxon>
        <taxon>Trichomonas</taxon>
    </lineage>
</organism>
<protein>
    <recommendedName>
        <fullName evidence="1">Fluoroacetyl-CoA-specific thioesterase-like domain-containing protein</fullName>
    </recommendedName>
</protein>
<evidence type="ECO:0000313" key="2">
    <source>
        <dbReference type="EMBL" id="EAY07594.1"/>
    </source>
</evidence>
<dbReference type="Pfam" id="PF22636">
    <property type="entry name" value="FlK"/>
    <property type="match status" value="1"/>
</dbReference>
<sequence length="134" mass="14906">MLSLSKTSFFSKAIDLSKYVQLNKIFKTEVETVIGLTVNRTGKKGNDVLSTPGMLDEMDNFVINVSNSFLPRGNASKVRSIKLTHKKPLMHGQKFTLETSAIKTTDRFIDFSIKAINPLKNEVIGDALIQVEVC</sequence>
<dbReference type="EMBL" id="DS113396">
    <property type="protein sequence ID" value="EAY07594.1"/>
    <property type="molecule type" value="Genomic_DNA"/>
</dbReference>
<reference evidence="2" key="1">
    <citation type="submission" date="2006-10" db="EMBL/GenBank/DDBJ databases">
        <authorList>
            <person name="Amadeo P."/>
            <person name="Zhao Q."/>
            <person name="Wortman J."/>
            <person name="Fraser-Liggett C."/>
            <person name="Carlton J."/>
        </authorList>
    </citation>
    <scope>NUCLEOTIDE SEQUENCE</scope>
    <source>
        <strain evidence="2">G3</strain>
    </source>
</reference>
<reference evidence="2" key="2">
    <citation type="journal article" date="2007" name="Science">
        <title>Draft genome sequence of the sexually transmitted pathogen Trichomonas vaginalis.</title>
        <authorList>
            <person name="Carlton J.M."/>
            <person name="Hirt R.P."/>
            <person name="Silva J.C."/>
            <person name="Delcher A.L."/>
            <person name="Schatz M."/>
            <person name="Zhao Q."/>
            <person name="Wortman J.R."/>
            <person name="Bidwell S.L."/>
            <person name="Alsmark U.C.M."/>
            <person name="Besteiro S."/>
            <person name="Sicheritz-Ponten T."/>
            <person name="Noel C.J."/>
            <person name="Dacks J.B."/>
            <person name="Foster P.G."/>
            <person name="Simillion C."/>
            <person name="Van de Peer Y."/>
            <person name="Miranda-Saavedra D."/>
            <person name="Barton G.J."/>
            <person name="Westrop G.D."/>
            <person name="Mueller S."/>
            <person name="Dessi D."/>
            <person name="Fiori P.L."/>
            <person name="Ren Q."/>
            <person name="Paulsen I."/>
            <person name="Zhang H."/>
            <person name="Bastida-Corcuera F.D."/>
            <person name="Simoes-Barbosa A."/>
            <person name="Brown M.T."/>
            <person name="Hayes R.D."/>
            <person name="Mukherjee M."/>
            <person name="Okumura C.Y."/>
            <person name="Schneider R."/>
            <person name="Smith A.J."/>
            <person name="Vanacova S."/>
            <person name="Villalvazo M."/>
            <person name="Haas B.J."/>
            <person name="Pertea M."/>
            <person name="Feldblyum T.V."/>
            <person name="Utterback T.R."/>
            <person name="Shu C.L."/>
            <person name="Osoegawa K."/>
            <person name="de Jong P.J."/>
            <person name="Hrdy I."/>
            <person name="Horvathova L."/>
            <person name="Zubacova Z."/>
            <person name="Dolezal P."/>
            <person name="Malik S.B."/>
            <person name="Logsdon J.M. Jr."/>
            <person name="Henze K."/>
            <person name="Gupta A."/>
            <person name="Wang C.C."/>
            <person name="Dunne R.L."/>
            <person name="Upcroft J.A."/>
            <person name="Upcroft P."/>
            <person name="White O."/>
            <person name="Salzberg S.L."/>
            <person name="Tang P."/>
            <person name="Chiu C.-H."/>
            <person name="Lee Y.-S."/>
            <person name="Embley T.M."/>
            <person name="Coombs G.H."/>
            <person name="Mottram J.C."/>
            <person name="Tachezy J."/>
            <person name="Fraser-Liggett C.M."/>
            <person name="Johnson P.J."/>
        </authorList>
    </citation>
    <scope>NUCLEOTIDE SEQUENCE [LARGE SCALE GENOMIC DNA]</scope>
    <source>
        <strain evidence="2">G3</strain>
    </source>
</reference>
<dbReference type="VEuPathDB" id="TrichDB:TVAGG3_0060420"/>
<dbReference type="KEGG" id="tva:4765473"/>
<feature type="domain" description="Fluoroacetyl-CoA-specific thioesterase-like" evidence="1">
    <location>
        <begin position="37"/>
        <end position="127"/>
    </location>
</feature>
<dbReference type="InParanoid" id="A2EIB2"/>
<evidence type="ECO:0000259" key="1">
    <source>
        <dbReference type="Pfam" id="PF22636"/>
    </source>
</evidence>
<dbReference type="Gene3D" id="3.10.129.10">
    <property type="entry name" value="Hotdog Thioesterase"/>
    <property type="match status" value="1"/>
</dbReference>
<dbReference type="InterPro" id="IPR054485">
    <property type="entry name" value="FlK-like_dom"/>
</dbReference>
<gene>
    <name evidence="2" type="ORF">TVAG_334060</name>
</gene>
<dbReference type="RefSeq" id="XP_001319817.1">
    <property type="nucleotide sequence ID" value="XM_001319782.1"/>
</dbReference>
<evidence type="ECO:0000313" key="3">
    <source>
        <dbReference type="Proteomes" id="UP000001542"/>
    </source>
</evidence>
<proteinExistence type="predicted"/>
<accession>A2EIB2</accession>
<dbReference type="AlphaFoldDB" id="A2EIB2"/>
<dbReference type="SMR" id="A2EIB2"/>
<name>A2EIB2_TRIV3</name>
<dbReference type="SUPFAM" id="SSF54637">
    <property type="entry name" value="Thioesterase/thiol ester dehydrase-isomerase"/>
    <property type="match status" value="1"/>
</dbReference>